<dbReference type="AlphaFoldDB" id="A0A0F9V9K5"/>
<sequence>MFEYSCQTCGKTHDQDNTHHGDYVHGGYGSTKYDETKLVWVAPAPDPLEMGGHICDACIDVQVENGALEAFSSVFSADEINEMSAKGYAKVFQMAADRLYASCVSARGSVPEPVAPLNDEEIEAIADFRSRLCNDPTRSNVISLGKGQKHAKLAWDMGEAHVLAGMILGKIGGDNPDFEAAGVDFGDRLAAFDENTSSLFADMMSSIEADTEDDETTPS</sequence>
<proteinExistence type="predicted"/>
<protein>
    <submittedName>
        <fullName evidence="1">Uncharacterized protein</fullName>
    </submittedName>
</protein>
<evidence type="ECO:0000313" key="1">
    <source>
        <dbReference type="EMBL" id="KKO01816.1"/>
    </source>
</evidence>
<organism evidence="1">
    <name type="scientific">marine sediment metagenome</name>
    <dbReference type="NCBI Taxonomy" id="412755"/>
    <lineage>
        <taxon>unclassified sequences</taxon>
        <taxon>metagenomes</taxon>
        <taxon>ecological metagenomes</taxon>
    </lineage>
</organism>
<gene>
    <name evidence="1" type="ORF">LCGC14_0111540</name>
</gene>
<comment type="caution">
    <text evidence="1">The sequence shown here is derived from an EMBL/GenBank/DDBJ whole genome shotgun (WGS) entry which is preliminary data.</text>
</comment>
<name>A0A0F9V9K5_9ZZZZ</name>
<reference evidence="1" key="1">
    <citation type="journal article" date="2015" name="Nature">
        <title>Complex archaea that bridge the gap between prokaryotes and eukaryotes.</title>
        <authorList>
            <person name="Spang A."/>
            <person name="Saw J.H."/>
            <person name="Jorgensen S.L."/>
            <person name="Zaremba-Niedzwiedzka K."/>
            <person name="Martijn J."/>
            <person name="Lind A.E."/>
            <person name="van Eijk R."/>
            <person name="Schleper C."/>
            <person name="Guy L."/>
            <person name="Ettema T.J."/>
        </authorList>
    </citation>
    <scope>NUCLEOTIDE SEQUENCE</scope>
</reference>
<dbReference type="EMBL" id="LAZR01000033">
    <property type="protein sequence ID" value="KKO01816.1"/>
    <property type="molecule type" value="Genomic_DNA"/>
</dbReference>
<accession>A0A0F9V9K5</accession>